<evidence type="ECO:0000313" key="2">
    <source>
        <dbReference type="EMBL" id="EDR29770.1"/>
    </source>
</evidence>
<sequence length="123" mass="14792">MSKKLPYVKQMLLENTMVLEKMINYLNQFFRCNYQIYNENLYEQDFIGYGKYIIQNVTEKIKQEPEFQELTYLLELVNERSSMSFDIDALEQEIKETKEELKPLKENQPRSSIPTKVVSDYLN</sequence>
<keyword evidence="3" id="KW-1185">Reference proteome</keyword>
<dbReference type="KEGG" id="edi:EDI_315470"/>
<dbReference type="RefSeq" id="XP_001734101.1">
    <property type="nucleotide sequence ID" value="XM_001734049.1"/>
</dbReference>
<dbReference type="AlphaFoldDB" id="B0E6T9"/>
<protein>
    <submittedName>
        <fullName evidence="2">Uncharacterized protein</fullName>
    </submittedName>
</protein>
<dbReference type="Proteomes" id="UP000008076">
    <property type="component" value="Unassembled WGS sequence"/>
</dbReference>
<reference evidence="3" key="1">
    <citation type="submission" date="2007-12" db="EMBL/GenBank/DDBJ databases">
        <title>Annotation of Entamoeba dispar SAW760.</title>
        <authorList>
            <person name="Lorenzi H."/>
            <person name="Inman J."/>
            <person name="Schobel S."/>
            <person name="Amedeo P."/>
            <person name="Caler E."/>
        </authorList>
    </citation>
    <scope>NUCLEOTIDE SEQUENCE [LARGE SCALE GENOMIC DNA]</scope>
    <source>
        <strain evidence="3">ATCC PRA-260 / SAW760</strain>
    </source>
</reference>
<dbReference type="EMBL" id="DS547932">
    <property type="protein sequence ID" value="EDR29770.1"/>
    <property type="molecule type" value="Genomic_DNA"/>
</dbReference>
<evidence type="ECO:0000313" key="3">
    <source>
        <dbReference type="Proteomes" id="UP000008076"/>
    </source>
</evidence>
<organism evidence="3">
    <name type="scientific">Entamoeba dispar (strain ATCC PRA-260 / SAW760)</name>
    <dbReference type="NCBI Taxonomy" id="370354"/>
    <lineage>
        <taxon>Eukaryota</taxon>
        <taxon>Amoebozoa</taxon>
        <taxon>Evosea</taxon>
        <taxon>Archamoebae</taxon>
        <taxon>Mastigamoebida</taxon>
        <taxon>Entamoebidae</taxon>
        <taxon>Entamoeba</taxon>
    </lineage>
</organism>
<feature type="region of interest" description="Disordered" evidence="1">
    <location>
        <begin position="100"/>
        <end position="123"/>
    </location>
</feature>
<dbReference type="GeneID" id="5878996"/>
<gene>
    <name evidence="2" type="ORF">EDI_315470</name>
</gene>
<name>B0E6T9_ENTDS</name>
<accession>B0E6T9</accession>
<proteinExistence type="predicted"/>
<evidence type="ECO:0000256" key="1">
    <source>
        <dbReference type="SAM" id="MobiDB-lite"/>
    </source>
</evidence>